<evidence type="ECO:0000313" key="8">
    <source>
        <dbReference type="Proteomes" id="UP001165143"/>
    </source>
</evidence>
<evidence type="ECO:0000256" key="2">
    <source>
        <dbReference type="ARBA" id="ARBA00023015"/>
    </source>
</evidence>
<evidence type="ECO:0000256" key="5">
    <source>
        <dbReference type="SAM" id="MobiDB-lite"/>
    </source>
</evidence>
<dbReference type="PANTHER" id="PTHR30346">
    <property type="entry name" value="TRANSCRIPTIONAL DUAL REGULATOR HCAR-RELATED"/>
    <property type="match status" value="1"/>
</dbReference>
<feature type="domain" description="HTH lysR-type" evidence="6">
    <location>
        <begin position="47"/>
        <end position="104"/>
    </location>
</feature>
<dbReference type="Proteomes" id="UP001165143">
    <property type="component" value="Unassembled WGS sequence"/>
</dbReference>
<evidence type="ECO:0000256" key="1">
    <source>
        <dbReference type="ARBA" id="ARBA00009437"/>
    </source>
</evidence>
<dbReference type="GO" id="GO:0003677">
    <property type="term" value="F:DNA binding"/>
    <property type="evidence" value="ECO:0007669"/>
    <property type="project" value="UniProtKB-KW"/>
</dbReference>
<dbReference type="Pfam" id="PF00126">
    <property type="entry name" value="HTH_1"/>
    <property type="match status" value="1"/>
</dbReference>
<dbReference type="Gene3D" id="3.40.190.10">
    <property type="entry name" value="Periplasmic binding protein-like II"/>
    <property type="match status" value="2"/>
</dbReference>
<evidence type="ECO:0000259" key="6">
    <source>
        <dbReference type="PROSITE" id="PS50931"/>
    </source>
</evidence>
<keyword evidence="3" id="KW-0238">DNA-binding</keyword>
<feature type="region of interest" description="Disordered" evidence="5">
    <location>
        <begin position="1"/>
        <end position="42"/>
    </location>
</feature>
<keyword evidence="2" id="KW-0805">Transcription regulation</keyword>
<gene>
    <name evidence="7" type="primary">hcaR</name>
    <name evidence="7" type="ORF">Kpho01_02190</name>
</gene>
<dbReference type="CDD" id="cd08414">
    <property type="entry name" value="PBP2_LTTR_aromatics_like"/>
    <property type="match status" value="1"/>
</dbReference>
<dbReference type="PANTHER" id="PTHR30346:SF0">
    <property type="entry name" value="HCA OPERON TRANSCRIPTIONAL ACTIVATOR HCAR"/>
    <property type="match status" value="1"/>
</dbReference>
<keyword evidence="4" id="KW-0804">Transcription</keyword>
<dbReference type="GO" id="GO:0032993">
    <property type="term" value="C:protein-DNA complex"/>
    <property type="evidence" value="ECO:0007669"/>
    <property type="project" value="TreeGrafter"/>
</dbReference>
<dbReference type="EMBL" id="BSRX01000001">
    <property type="protein sequence ID" value="GLW52208.1"/>
    <property type="molecule type" value="Genomic_DNA"/>
</dbReference>
<dbReference type="PRINTS" id="PR00039">
    <property type="entry name" value="HTHLYSR"/>
</dbReference>
<comment type="similarity">
    <text evidence="1">Belongs to the LysR transcriptional regulatory family.</text>
</comment>
<reference evidence="7" key="1">
    <citation type="submission" date="2023-02" db="EMBL/GenBank/DDBJ databases">
        <title>Kitasatospora phosalacinea NBRC 14362.</title>
        <authorList>
            <person name="Ichikawa N."/>
            <person name="Sato H."/>
            <person name="Tonouchi N."/>
        </authorList>
    </citation>
    <scope>NUCLEOTIDE SEQUENCE</scope>
    <source>
        <strain evidence="7">NBRC 14362</strain>
    </source>
</reference>
<protein>
    <submittedName>
        <fullName evidence="7">LysR family transcriptional regulator</fullName>
    </submittedName>
</protein>
<sequence length="329" mass="35105">MAPVVPVRGVGGAGPDRPRPDESTAGAGRLSKTGSARPMPDGYRRSVELRTLRYFVAVAEELHFGRAARRLHMSQPPLSRAVRQLEADLGALLLVRSPAGVALTPAGAVLLEEARGLLAGAERARLRVGAAAGRAGLTVGILGDGTDQGVFRSAAAFRRSRPEVDVRVRETDLTDPTCGLRAGLVDVALTRAPFDESGLEVRTLRADPVGAVVRADDPLARRERLRLDELADRRWFRFPPGTDPRWQAYWHGGAEREGPVVRGVQECLQAVLWNGTVGLAPLGHELPAGLAVVPLLDMEPSRVVVAWNAGASDPLVRAFVGTATAAYRA</sequence>
<dbReference type="AlphaFoldDB" id="A0A9W6PC03"/>
<dbReference type="Pfam" id="PF03466">
    <property type="entry name" value="LysR_substrate"/>
    <property type="match status" value="1"/>
</dbReference>
<evidence type="ECO:0000256" key="3">
    <source>
        <dbReference type="ARBA" id="ARBA00023125"/>
    </source>
</evidence>
<dbReference type="FunFam" id="1.10.10.10:FF:000001">
    <property type="entry name" value="LysR family transcriptional regulator"/>
    <property type="match status" value="1"/>
</dbReference>
<comment type="caution">
    <text evidence="7">The sequence shown here is derived from an EMBL/GenBank/DDBJ whole genome shotgun (WGS) entry which is preliminary data.</text>
</comment>
<dbReference type="InterPro" id="IPR005119">
    <property type="entry name" value="LysR_subst-bd"/>
</dbReference>
<evidence type="ECO:0000313" key="7">
    <source>
        <dbReference type="EMBL" id="GLW52208.1"/>
    </source>
</evidence>
<evidence type="ECO:0000256" key="4">
    <source>
        <dbReference type="ARBA" id="ARBA00023163"/>
    </source>
</evidence>
<dbReference type="SUPFAM" id="SSF46785">
    <property type="entry name" value="Winged helix' DNA-binding domain"/>
    <property type="match status" value="1"/>
</dbReference>
<dbReference type="InterPro" id="IPR036390">
    <property type="entry name" value="WH_DNA-bd_sf"/>
</dbReference>
<dbReference type="Gene3D" id="1.10.10.10">
    <property type="entry name" value="Winged helix-like DNA-binding domain superfamily/Winged helix DNA-binding domain"/>
    <property type="match status" value="1"/>
</dbReference>
<dbReference type="PROSITE" id="PS50931">
    <property type="entry name" value="HTH_LYSR"/>
    <property type="match status" value="1"/>
</dbReference>
<dbReference type="InterPro" id="IPR000847">
    <property type="entry name" value="LysR_HTH_N"/>
</dbReference>
<dbReference type="SUPFAM" id="SSF53850">
    <property type="entry name" value="Periplasmic binding protein-like II"/>
    <property type="match status" value="1"/>
</dbReference>
<organism evidence="7 8">
    <name type="scientific">Kitasatospora phosalacinea</name>
    <dbReference type="NCBI Taxonomy" id="2065"/>
    <lineage>
        <taxon>Bacteria</taxon>
        <taxon>Bacillati</taxon>
        <taxon>Actinomycetota</taxon>
        <taxon>Actinomycetes</taxon>
        <taxon>Kitasatosporales</taxon>
        <taxon>Streptomycetaceae</taxon>
        <taxon>Kitasatospora</taxon>
    </lineage>
</organism>
<proteinExistence type="inferred from homology"/>
<accession>A0A9W6PC03</accession>
<dbReference type="GO" id="GO:0003700">
    <property type="term" value="F:DNA-binding transcription factor activity"/>
    <property type="evidence" value="ECO:0007669"/>
    <property type="project" value="InterPro"/>
</dbReference>
<name>A0A9W6PC03_9ACTN</name>
<dbReference type="InterPro" id="IPR036388">
    <property type="entry name" value="WH-like_DNA-bd_sf"/>
</dbReference>